<sequence length="118" mass="13384">MNFNFYLVASLSVIQNNFAQLVKFAGGQCKASLGKRNSIVRIEIFLKNLPKTYGQGFFPSNPEIYFLKNARVLFSGYFRSKIRLSAIKKSSSAEIIPDSINKNSAKEHEPLLILFFQN</sequence>
<gene>
    <name evidence="1" type="ORF">BpHYR1_020608</name>
</gene>
<evidence type="ECO:0000313" key="2">
    <source>
        <dbReference type="Proteomes" id="UP000276133"/>
    </source>
</evidence>
<comment type="caution">
    <text evidence="1">The sequence shown here is derived from an EMBL/GenBank/DDBJ whole genome shotgun (WGS) entry which is preliminary data.</text>
</comment>
<dbReference type="EMBL" id="REGN01009371">
    <property type="protein sequence ID" value="RNA01325.1"/>
    <property type="molecule type" value="Genomic_DNA"/>
</dbReference>
<keyword evidence="2" id="KW-1185">Reference proteome</keyword>
<accession>A0A3M7PRE3</accession>
<dbReference type="Proteomes" id="UP000276133">
    <property type="component" value="Unassembled WGS sequence"/>
</dbReference>
<name>A0A3M7PRE3_BRAPC</name>
<evidence type="ECO:0000313" key="1">
    <source>
        <dbReference type="EMBL" id="RNA01325.1"/>
    </source>
</evidence>
<proteinExistence type="predicted"/>
<reference evidence="1 2" key="1">
    <citation type="journal article" date="2018" name="Sci. Rep.">
        <title>Genomic signatures of local adaptation to the degree of environmental predictability in rotifers.</title>
        <authorList>
            <person name="Franch-Gras L."/>
            <person name="Hahn C."/>
            <person name="Garcia-Roger E.M."/>
            <person name="Carmona M.J."/>
            <person name="Serra M."/>
            <person name="Gomez A."/>
        </authorList>
    </citation>
    <scope>NUCLEOTIDE SEQUENCE [LARGE SCALE GENOMIC DNA]</scope>
    <source>
        <strain evidence="1">HYR1</strain>
    </source>
</reference>
<dbReference type="AlphaFoldDB" id="A0A3M7PRE3"/>
<protein>
    <submittedName>
        <fullName evidence="1">Uncharacterized protein</fullName>
    </submittedName>
</protein>
<organism evidence="1 2">
    <name type="scientific">Brachionus plicatilis</name>
    <name type="common">Marine rotifer</name>
    <name type="synonym">Brachionus muelleri</name>
    <dbReference type="NCBI Taxonomy" id="10195"/>
    <lineage>
        <taxon>Eukaryota</taxon>
        <taxon>Metazoa</taxon>
        <taxon>Spiralia</taxon>
        <taxon>Gnathifera</taxon>
        <taxon>Rotifera</taxon>
        <taxon>Eurotatoria</taxon>
        <taxon>Monogononta</taxon>
        <taxon>Pseudotrocha</taxon>
        <taxon>Ploima</taxon>
        <taxon>Brachionidae</taxon>
        <taxon>Brachionus</taxon>
    </lineage>
</organism>